<keyword evidence="3" id="KW-1185">Reference proteome</keyword>
<gene>
    <name evidence="2" type="ORF">ISP20_16730</name>
</gene>
<protein>
    <submittedName>
        <fullName evidence="2">YjbH domain-containing protein</fullName>
    </submittedName>
</protein>
<feature type="signal peptide" evidence="1">
    <location>
        <begin position="1"/>
        <end position="23"/>
    </location>
</feature>
<dbReference type="EMBL" id="JADIKC010000007">
    <property type="protein sequence ID" value="MBM7122814.1"/>
    <property type="molecule type" value="Genomic_DNA"/>
</dbReference>
<comment type="caution">
    <text evidence="2">The sequence shown here is derived from an EMBL/GenBank/DDBJ whole genome shotgun (WGS) entry which is preliminary data.</text>
</comment>
<sequence length="698" mass="77687">MRLRQRHGCLWLAGGLLASVAHADNAPTQSDFGGVGLWQTPTARMAEEGEAALTASHVEPYDRYNVSLQPLPWLEAIFRYTAVSNRLYGPEALSGGQSYKDKSIDVKLRLWTESRYLPDLSIGARDIGGTGLFAGEYVVMSKRFGPFDASLGMGWGYVGGRGDIKNPLSIISHTFDVRPASHEGAGKFSGNRYFRGPTALFGGIDYQTPWDWLVLKAEYDGNDYRHEPQHNNQQQRSPINVGAVFRPNRNMDLSVALERGDTVMFGLTLHTNLAQNTGPAKLLDPAPPKRSAAPASPEQVDWAEVARALRDNAGIQVSSITRRGSEVIVKGEQEDYFYSAKGVGRAARVLDNALGPGVDWFTVVAQQEGLATTETSVNRQRFAQLLDHDITLSEFRQSVEQNAPTPRHEELLYRAPVKRVEQSFALTYQQNLGGPDAFLLYQIAATYNIDFHFTRNLWWSAVVSADLIDNYDKFKYDAPSDLPRVRTDVRKYITSSTVTLPIFQFTGTRQLGQDLYGMAYAGMLESMFGGVGGEVLYRPFGERWAIGSNINWVKQRGYDQDFSFRSYKVVTGHVTGYFDLGYKDVLVAISAGRYLAGDWGATLDVSREFRNGVRMGAYATKTNVSAEQFGEGSFDKGIYLSIPFDLMLPRSTRASASFVWDPLIRDGGAMLSRRYSLYSLTSDRDLDNFNSNLDKIAE</sequence>
<reference evidence="2 3" key="1">
    <citation type="submission" date="2020-10" db="EMBL/GenBank/DDBJ databases">
        <title>Phylogeny of dyella-like bacteria.</title>
        <authorList>
            <person name="Fu J."/>
        </authorList>
    </citation>
    <scope>NUCLEOTIDE SEQUENCE [LARGE SCALE GENOMIC DNA]</scope>
    <source>
        <strain evidence="2 3">THG-B117</strain>
    </source>
</reference>
<dbReference type="InterPro" id="IPR010344">
    <property type="entry name" value="YbjH"/>
</dbReference>
<name>A0ABS2JVC2_9GAMM</name>
<evidence type="ECO:0000313" key="2">
    <source>
        <dbReference type="EMBL" id="MBM7122814.1"/>
    </source>
</evidence>
<organism evidence="2 3">
    <name type="scientific">Dyella kyungheensis</name>
    <dbReference type="NCBI Taxonomy" id="1242174"/>
    <lineage>
        <taxon>Bacteria</taxon>
        <taxon>Pseudomonadati</taxon>
        <taxon>Pseudomonadota</taxon>
        <taxon>Gammaproteobacteria</taxon>
        <taxon>Lysobacterales</taxon>
        <taxon>Rhodanobacteraceae</taxon>
        <taxon>Dyella</taxon>
    </lineage>
</organism>
<proteinExistence type="predicted"/>
<evidence type="ECO:0000313" key="3">
    <source>
        <dbReference type="Proteomes" id="UP001430065"/>
    </source>
</evidence>
<dbReference type="Pfam" id="PF06082">
    <property type="entry name" value="YjbH"/>
    <property type="match status" value="1"/>
</dbReference>
<keyword evidence="1" id="KW-0732">Signal</keyword>
<dbReference type="Proteomes" id="UP001430065">
    <property type="component" value="Unassembled WGS sequence"/>
</dbReference>
<accession>A0ABS2JVC2</accession>
<evidence type="ECO:0000256" key="1">
    <source>
        <dbReference type="SAM" id="SignalP"/>
    </source>
</evidence>
<dbReference type="RefSeq" id="WP_204637239.1">
    <property type="nucleotide sequence ID" value="NZ_JADIKC010000007.1"/>
</dbReference>
<feature type="chain" id="PRO_5046071074" evidence="1">
    <location>
        <begin position="24"/>
        <end position="698"/>
    </location>
</feature>